<proteinExistence type="predicted"/>
<protein>
    <submittedName>
        <fullName evidence="2">O-antigen related protein</fullName>
    </submittedName>
</protein>
<dbReference type="Pfam" id="PF13472">
    <property type="entry name" value="Lipase_GDSL_2"/>
    <property type="match status" value="1"/>
</dbReference>
<gene>
    <name evidence="2" type="ORF">RBSH_00253</name>
</gene>
<accession>K5DNC1</accession>
<dbReference type="PANTHER" id="PTHR30383:SF28">
    <property type="entry name" value="LIPASE_ACYLHYDROLASE"/>
    <property type="match status" value="1"/>
</dbReference>
<dbReference type="GO" id="GO:0004622">
    <property type="term" value="F:phosphatidylcholine lysophospholipase activity"/>
    <property type="evidence" value="ECO:0007669"/>
    <property type="project" value="TreeGrafter"/>
</dbReference>
<evidence type="ECO:0000313" key="3">
    <source>
        <dbReference type="Proteomes" id="UP000007993"/>
    </source>
</evidence>
<dbReference type="FunFam" id="3.40.50.1110:FF:000072">
    <property type="entry name" value="Lipase/acylhydrolase, GDSL family"/>
    <property type="match status" value="1"/>
</dbReference>
<feature type="domain" description="SGNH hydrolase-type esterase" evidence="1">
    <location>
        <begin position="121"/>
        <end position="294"/>
    </location>
</feature>
<dbReference type="PANTHER" id="PTHR30383">
    <property type="entry name" value="THIOESTERASE 1/PROTEASE 1/LYSOPHOSPHOLIPASE L1"/>
    <property type="match status" value="1"/>
</dbReference>
<dbReference type="Gene3D" id="2.60.120.260">
    <property type="entry name" value="Galactose-binding domain-like"/>
    <property type="match status" value="1"/>
</dbReference>
<dbReference type="InterPro" id="IPR036514">
    <property type="entry name" value="SGNH_hydro_sf"/>
</dbReference>
<dbReference type="Gene3D" id="3.40.50.1110">
    <property type="entry name" value="SGNH hydrolase"/>
    <property type="match status" value="1"/>
</dbReference>
<evidence type="ECO:0000313" key="2">
    <source>
        <dbReference type="EMBL" id="EKK04384.1"/>
    </source>
</evidence>
<reference evidence="2 3" key="1">
    <citation type="journal article" date="2013" name="Mar. Genomics">
        <title>Expression of sulfatases in Rhodopirellula baltica and the diversity of sulfatases in the genus Rhodopirellula.</title>
        <authorList>
            <person name="Wegner C.E."/>
            <person name="Richter-Heitmann T."/>
            <person name="Klindworth A."/>
            <person name="Klockow C."/>
            <person name="Richter M."/>
            <person name="Achstetter T."/>
            <person name="Glockner F.O."/>
            <person name="Harder J."/>
        </authorList>
    </citation>
    <scope>NUCLEOTIDE SEQUENCE [LARGE SCALE GENOMIC DNA]</scope>
    <source>
        <strain evidence="2 3">SH28</strain>
    </source>
</reference>
<dbReference type="Proteomes" id="UP000007993">
    <property type="component" value="Unassembled WGS sequence"/>
</dbReference>
<comment type="caution">
    <text evidence="2">The sequence shown here is derived from an EMBL/GenBank/DDBJ whole genome shotgun (WGS) entry which is preliminary data.</text>
</comment>
<sequence>MNVFLQPIETNRDPNRKLKSFHNRSYNRDSYRPKFALANPHDCSTGDGPHRSHRKRLPLTNFLPMLRTSSTLCLLTFWLLASHQAHGEFELRDAVECHPRAGLPHFTAKIESGETVRVAYLGGSITAAPGWRIQSRQWLQQQYPKATIEEIHAAIGGTGSDLGVFRLQRDALQHAPDLLFVEFAVNDGGVAPERIHQSIEGIVRQTWAANPNTDICFVYTLTQQMLSDLQAGKMPRAASAMEVLADHYSIPSIHFGVEIARLESAGKLVFKAPKPADMNAEPMVFSSDGVHPHVETGHRIYTETIARSWPKIMEANQTAQPHLLGPPLRDDNWERAKMVSIEPEMLSGNWTELAADHSLAKRFQRNMPELYQANGPGATLEFTFEGTNAGVFDILGPDGGEVRVQIDGNEFTRNRIDGYCTYHRMATLKVGSELEPGKHTVKIELMPNQLDKREILFERNQTDFDAKPEKYKDHTWYASSLMLIGDLER</sequence>
<organism evidence="2 3">
    <name type="scientific">Rhodopirellula baltica SH28</name>
    <dbReference type="NCBI Taxonomy" id="993517"/>
    <lineage>
        <taxon>Bacteria</taxon>
        <taxon>Pseudomonadati</taxon>
        <taxon>Planctomycetota</taxon>
        <taxon>Planctomycetia</taxon>
        <taxon>Pirellulales</taxon>
        <taxon>Pirellulaceae</taxon>
        <taxon>Rhodopirellula</taxon>
    </lineage>
</organism>
<name>K5DNC1_RHOBT</name>
<dbReference type="InterPro" id="IPR051532">
    <property type="entry name" value="Ester_Hydrolysis_Enzymes"/>
</dbReference>
<dbReference type="AlphaFoldDB" id="K5DNC1"/>
<dbReference type="EMBL" id="AMCW01000008">
    <property type="protein sequence ID" value="EKK04384.1"/>
    <property type="molecule type" value="Genomic_DNA"/>
</dbReference>
<evidence type="ECO:0000259" key="1">
    <source>
        <dbReference type="Pfam" id="PF13472"/>
    </source>
</evidence>
<dbReference type="PATRIC" id="fig|993517.3.peg.276"/>
<dbReference type="SUPFAM" id="SSF52266">
    <property type="entry name" value="SGNH hydrolase"/>
    <property type="match status" value="1"/>
</dbReference>
<dbReference type="CDD" id="cd00229">
    <property type="entry name" value="SGNH_hydrolase"/>
    <property type="match status" value="1"/>
</dbReference>
<dbReference type="InterPro" id="IPR013830">
    <property type="entry name" value="SGNH_hydro"/>
</dbReference>